<accession>A0AAN8G6D3</accession>
<dbReference type="AlphaFoldDB" id="A0AAN8G6D3"/>
<dbReference type="GO" id="GO:0008270">
    <property type="term" value="F:zinc ion binding"/>
    <property type="evidence" value="ECO:0007669"/>
    <property type="project" value="UniProtKB-KW"/>
</dbReference>
<evidence type="ECO:0000259" key="3">
    <source>
        <dbReference type="PROSITE" id="PS50103"/>
    </source>
</evidence>
<sequence length="384" mass="43483">MSQIRKLQRIAATREPAARKRSSSSNVAQPTQKYLRRSRIPVPVNNQRGLRRVVQAPQNQEFERASLTSVVTKCVSAMLPSIVGEVVAQLNIPQDNGDKTNPDMFYQVDMSTSTSMYPVADRNVSAAFADKNLSSALINDMLEEPGRDESFHDSDLALVKPLDLGIDPKVKAQIWADEFVEFGTLIGTMDASTYSMIEQGWIIVLKKVQQFAEFHSFSDWHTAFITFVGIYVQKHPNQSSALMKYMLAIQNLATSAGDAQALNYDRAFRQLRACHPARVPWDRLHPELYRGVFSKQLQGTCPTNSFRAQSKSQVFRFCYAYNSKLGCNKGSTCLFAHKCQRCREAHAQLSCSNLPKTFRHEDRMSENRYKTQGGQTSERWSFIQ</sequence>
<keyword evidence="1" id="KW-0479">Metal-binding</keyword>
<evidence type="ECO:0000313" key="5">
    <source>
        <dbReference type="Proteomes" id="UP001347796"/>
    </source>
</evidence>
<reference evidence="4 5" key="1">
    <citation type="submission" date="2024-01" db="EMBL/GenBank/DDBJ databases">
        <title>The genome of the rayed Mediterranean limpet Patella caerulea (Linnaeus, 1758).</title>
        <authorList>
            <person name="Anh-Thu Weber A."/>
            <person name="Halstead-Nussloch G."/>
        </authorList>
    </citation>
    <scope>NUCLEOTIDE SEQUENCE [LARGE SCALE GENOMIC DNA]</scope>
    <source>
        <strain evidence="4">AATW-2023a</strain>
        <tissue evidence="4">Whole specimen</tissue>
    </source>
</reference>
<name>A0AAN8G6D3_PATCE</name>
<feature type="compositionally biased region" description="Polar residues" evidence="2">
    <location>
        <begin position="23"/>
        <end position="32"/>
    </location>
</feature>
<keyword evidence="1" id="KW-0863">Zinc-finger</keyword>
<dbReference type="PANTHER" id="PTHR35558:SF1">
    <property type="entry name" value="ENDONUCLEASE_EXONUCLEASE_PHOSPHATASE DOMAIN-CONTAINING PROTEIN"/>
    <property type="match status" value="1"/>
</dbReference>
<dbReference type="Proteomes" id="UP001347796">
    <property type="component" value="Unassembled WGS sequence"/>
</dbReference>
<dbReference type="InterPro" id="IPR000571">
    <property type="entry name" value="Znf_CCCH"/>
</dbReference>
<evidence type="ECO:0000256" key="2">
    <source>
        <dbReference type="SAM" id="MobiDB-lite"/>
    </source>
</evidence>
<feature type="region of interest" description="Disordered" evidence="2">
    <location>
        <begin position="1"/>
        <end position="33"/>
    </location>
</feature>
<feature type="region of interest" description="Disordered" evidence="2">
    <location>
        <begin position="365"/>
        <end position="384"/>
    </location>
</feature>
<dbReference type="PANTHER" id="PTHR35558">
    <property type="entry name" value="SGNH_HYDRO DOMAIN-CONTAINING PROTEIN"/>
    <property type="match status" value="1"/>
</dbReference>
<evidence type="ECO:0000313" key="4">
    <source>
        <dbReference type="EMBL" id="KAK6168728.1"/>
    </source>
</evidence>
<keyword evidence="5" id="KW-1185">Reference proteome</keyword>
<evidence type="ECO:0000256" key="1">
    <source>
        <dbReference type="PROSITE-ProRule" id="PRU00723"/>
    </source>
</evidence>
<feature type="domain" description="C3H1-type" evidence="3">
    <location>
        <begin position="312"/>
        <end position="340"/>
    </location>
</feature>
<feature type="compositionally biased region" description="Polar residues" evidence="2">
    <location>
        <begin position="370"/>
        <end position="384"/>
    </location>
</feature>
<organism evidence="4 5">
    <name type="scientific">Patella caerulea</name>
    <name type="common">Rayed Mediterranean limpet</name>
    <dbReference type="NCBI Taxonomy" id="87958"/>
    <lineage>
        <taxon>Eukaryota</taxon>
        <taxon>Metazoa</taxon>
        <taxon>Spiralia</taxon>
        <taxon>Lophotrochozoa</taxon>
        <taxon>Mollusca</taxon>
        <taxon>Gastropoda</taxon>
        <taxon>Patellogastropoda</taxon>
        <taxon>Patelloidea</taxon>
        <taxon>Patellidae</taxon>
        <taxon>Patella</taxon>
    </lineage>
</organism>
<protein>
    <recommendedName>
        <fullName evidence="3">C3H1-type domain-containing protein</fullName>
    </recommendedName>
</protein>
<comment type="caution">
    <text evidence="4">The sequence shown here is derived from an EMBL/GenBank/DDBJ whole genome shotgun (WGS) entry which is preliminary data.</text>
</comment>
<proteinExistence type="predicted"/>
<gene>
    <name evidence="4" type="ORF">SNE40_019913</name>
</gene>
<feature type="zinc finger region" description="C3H1-type" evidence="1">
    <location>
        <begin position="312"/>
        <end position="340"/>
    </location>
</feature>
<keyword evidence="1" id="KW-0862">Zinc</keyword>
<dbReference type="EMBL" id="JAZGQO010000015">
    <property type="protein sequence ID" value="KAK6168728.1"/>
    <property type="molecule type" value="Genomic_DNA"/>
</dbReference>
<dbReference type="PROSITE" id="PS50103">
    <property type="entry name" value="ZF_C3H1"/>
    <property type="match status" value="1"/>
</dbReference>